<dbReference type="GO" id="GO:0003700">
    <property type="term" value="F:DNA-binding transcription factor activity"/>
    <property type="evidence" value="ECO:0007669"/>
    <property type="project" value="TreeGrafter"/>
</dbReference>
<dbReference type="InterPro" id="IPR010982">
    <property type="entry name" value="Lambda_DNA-bd_dom_sf"/>
</dbReference>
<evidence type="ECO:0000256" key="1">
    <source>
        <dbReference type="ARBA" id="ARBA00023125"/>
    </source>
</evidence>
<dbReference type="SUPFAM" id="SSF47413">
    <property type="entry name" value="lambda repressor-like DNA-binding domains"/>
    <property type="match status" value="1"/>
</dbReference>
<protein>
    <submittedName>
        <fullName evidence="3">Helix-turn-helix transcriptional regulator</fullName>
    </submittedName>
</protein>
<dbReference type="GO" id="GO:0003677">
    <property type="term" value="F:DNA binding"/>
    <property type="evidence" value="ECO:0007669"/>
    <property type="project" value="UniProtKB-KW"/>
</dbReference>
<reference evidence="3" key="2">
    <citation type="journal article" date="2021" name="PeerJ">
        <title>Extensive microbial diversity within the chicken gut microbiome revealed by metagenomics and culture.</title>
        <authorList>
            <person name="Gilroy R."/>
            <person name="Ravi A."/>
            <person name="Getino M."/>
            <person name="Pursley I."/>
            <person name="Horton D.L."/>
            <person name="Alikhan N.F."/>
            <person name="Baker D."/>
            <person name="Gharbi K."/>
            <person name="Hall N."/>
            <person name="Watson M."/>
            <person name="Adriaenssens E.M."/>
            <person name="Foster-Nyarko E."/>
            <person name="Jarju S."/>
            <person name="Secka A."/>
            <person name="Antonio M."/>
            <person name="Oren A."/>
            <person name="Chaudhuri R.R."/>
            <person name="La Ragione R."/>
            <person name="Hildebrand F."/>
            <person name="Pallen M.J."/>
        </authorList>
    </citation>
    <scope>NUCLEOTIDE SEQUENCE</scope>
    <source>
        <strain evidence="3">2830</strain>
    </source>
</reference>
<dbReference type="EMBL" id="DVMH01000022">
    <property type="protein sequence ID" value="HIU10497.1"/>
    <property type="molecule type" value="Genomic_DNA"/>
</dbReference>
<dbReference type="Proteomes" id="UP000824124">
    <property type="component" value="Unassembled WGS sequence"/>
</dbReference>
<dbReference type="SMART" id="SM00530">
    <property type="entry name" value="HTH_XRE"/>
    <property type="match status" value="1"/>
</dbReference>
<accession>A0A9D1HJV0</accession>
<comment type="caution">
    <text evidence="3">The sequence shown here is derived from an EMBL/GenBank/DDBJ whole genome shotgun (WGS) entry which is preliminary data.</text>
</comment>
<dbReference type="CDD" id="cd00093">
    <property type="entry name" value="HTH_XRE"/>
    <property type="match status" value="1"/>
</dbReference>
<dbReference type="PROSITE" id="PS50943">
    <property type="entry name" value="HTH_CROC1"/>
    <property type="match status" value="1"/>
</dbReference>
<dbReference type="InterPro" id="IPR001387">
    <property type="entry name" value="Cro/C1-type_HTH"/>
</dbReference>
<reference evidence="3" key="1">
    <citation type="submission" date="2020-10" db="EMBL/GenBank/DDBJ databases">
        <authorList>
            <person name="Gilroy R."/>
        </authorList>
    </citation>
    <scope>NUCLEOTIDE SEQUENCE</scope>
    <source>
        <strain evidence="3">2830</strain>
    </source>
</reference>
<dbReference type="Gene3D" id="1.10.260.40">
    <property type="entry name" value="lambda repressor-like DNA-binding domains"/>
    <property type="match status" value="1"/>
</dbReference>
<dbReference type="Pfam" id="PF01381">
    <property type="entry name" value="HTH_3"/>
    <property type="match status" value="1"/>
</dbReference>
<dbReference type="GO" id="GO:0005829">
    <property type="term" value="C:cytosol"/>
    <property type="evidence" value="ECO:0007669"/>
    <property type="project" value="TreeGrafter"/>
</dbReference>
<dbReference type="PANTHER" id="PTHR46797">
    <property type="entry name" value="HTH-TYPE TRANSCRIPTIONAL REGULATOR"/>
    <property type="match status" value="1"/>
</dbReference>
<evidence type="ECO:0000313" key="4">
    <source>
        <dbReference type="Proteomes" id="UP000824124"/>
    </source>
</evidence>
<dbReference type="PANTHER" id="PTHR46797:SF1">
    <property type="entry name" value="METHYLPHOSPHONATE SYNTHASE"/>
    <property type="match status" value="1"/>
</dbReference>
<name>A0A9D1HJV0_9FIRM</name>
<dbReference type="AlphaFoldDB" id="A0A9D1HJV0"/>
<feature type="domain" description="HTH cro/C1-type" evidence="2">
    <location>
        <begin position="7"/>
        <end position="61"/>
    </location>
</feature>
<organism evidence="3 4">
    <name type="scientific">Candidatus Avidehalobacter gallistercoris</name>
    <dbReference type="NCBI Taxonomy" id="2840694"/>
    <lineage>
        <taxon>Bacteria</taxon>
        <taxon>Bacillati</taxon>
        <taxon>Bacillota</taxon>
        <taxon>Clostridia</taxon>
        <taxon>Eubacteriales</taxon>
        <taxon>Peptococcaceae</taxon>
        <taxon>Peptococcaceae incertae sedis</taxon>
        <taxon>Candidatus Avidehalobacter</taxon>
    </lineage>
</organism>
<sequence length="102" mass="11480">MDIIGKLRHLMEQKGWTEYRLAKEAGLSQSTIANIFHRQTLPSIPTLQTLCQAFGITLSQFFAENEPVALSAEQTKMLAAYSCLTPKRQKLVAAMIEELQIK</sequence>
<gene>
    <name evidence="3" type="ORF">IAB00_04525</name>
</gene>
<evidence type="ECO:0000259" key="2">
    <source>
        <dbReference type="PROSITE" id="PS50943"/>
    </source>
</evidence>
<dbReference type="InterPro" id="IPR050807">
    <property type="entry name" value="TransReg_Diox_bact_type"/>
</dbReference>
<evidence type="ECO:0000313" key="3">
    <source>
        <dbReference type="EMBL" id="HIU10497.1"/>
    </source>
</evidence>
<proteinExistence type="predicted"/>
<keyword evidence="1" id="KW-0238">DNA-binding</keyword>